<evidence type="ECO:0000259" key="1">
    <source>
        <dbReference type="Pfam" id="PF10592"/>
    </source>
</evidence>
<evidence type="ECO:0000313" key="4">
    <source>
        <dbReference type="Proteomes" id="UP000294359"/>
    </source>
</evidence>
<protein>
    <submittedName>
        <fullName evidence="2">Abortive infection phage resistance protein</fullName>
    </submittedName>
</protein>
<dbReference type="OrthoDB" id="9806213at2"/>
<evidence type="ECO:0000313" key="5">
    <source>
        <dbReference type="Proteomes" id="UP000619512"/>
    </source>
</evidence>
<keyword evidence="4" id="KW-1185">Reference proteome</keyword>
<dbReference type="RefSeq" id="WP_134382888.1">
    <property type="nucleotide sequence ID" value="NZ_BMWW01000003.1"/>
</dbReference>
<proteinExistence type="predicted"/>
<dbReference type="AlphaFoldDB" id="A0A4P7BAV1"/>
<dbReference type="EMBL" id="BMWW01000003">
    <property type="protein sequence ID" value="GGY89407.1"/>
    <property type="molecule type" value="Genomic_DNA"/>
</dbReference>
<reference evidence="2" key="1">
    <citation type="journal article" date="2014" name="Int. J. Syst. Evol. Microbiol.">
        <title>Complete genome sequence of Corynebacterium casei LMG S-19264T (=DSM 44701T), isolated from a smear-ripened cheese.</title>
        <authorList>
            <consortium name="US DOE Joint Genome Institute (JGI-PGF)"/>
            <person name="Walter F."/>
            <person name="Albersmeier A."/>
            <person name="Kalinowski J."/>
            <person name="Ruckert C."/>
        </authorList>
    </citation>
    <scope>NUCLEOTIDE SEQUENCE</scope>
    <source>
        <strain evidence="2">KCTC 12344</strain>
    </source>
</reference>
<reference evidence="3 4" key="2">
    <citation type="submission" date="2019-03" db="EMBL/GenBank/DDBJ databases">
        <title>Draft Genome Sequences of Six Type Strains of the Genus Massilia.</title>
        <authorList>
            <person name="Miess H."/>
            <person name="Frediansyhah A."/>
            <person name="Gross H."/>
        </authorList>
    </citation>
    <scope>NUCLEOTIDE SEQUENCE [LARGE SCALE GENOMIC DNA]</scope>
    <source>
        <strain evidence="3 4">DSM 17505</strain>
    </source>
</reference>
<organism evidence="2 5">
    <name type="scientific">Pseudoduganella plicata</name>
    <dbReference type="NCBI Taxonomy" id="321984"/>
    <lineage>
        <taxon>Bacteria</taxon>
        <taxon>Pseudomonadati</taxon>
        <taxon>Pseudomonadota</taxon>
        <taxon>Betaproteobacteria</taxon>
        <taxon>Burkholderiales</taxon>
        <taxon>Oxalobacteraceae</taxon>
        <taxon>Telluria group</taxon>
        <taxon>Pseudoduganella</taxon>
    </lineage>
</organism>
<feature type="domain" description="Abortive phage infection protein C-terminal" evidence="1">
    <location>
        <begin position="244"/>
        <end position="377"/>
    </location>
</feature>
<dbReference type="Proteomes" id="UP000619512">
    <property type="component" value="Unassembled WGS sequence"/>
</dbReference>
<accession>A0A4P7BAV1</accession>
<dbReference type="EMBL" id="CP038026">
    <property type="protein sequence ID" value="QBQ34897.1"/>
    <property type="molecule type" value="Genomic_DNA"/>
</dbReference>
<sequence length="559" mass="60420">MSALKVSQIRGKLLAMFEPHLDVADIGVTDKERETKILSRSLAALAIYLEAGCTEKEAAESVWDGADDNGIDAAFYDASTQRVIFVQSKWIIKGAGEPEAKDLGAFVQGVKDAVEQDATSFHPRLHARFSDIALRTSTPGTSVEIVVVSTGASVLAKHGQAVLDKFTAELNGDDPEPIAHSVTYGLSEIYSGLANDLSLNNVTLDATILDWSYISAPHPAYYGVIDGLSLKEWWKKHGKSLVSSNIRHALGSTEVNNEIRLSAASFPQKFWYFNNGITLIANDVAKAPAGAASRSAGVFSFKGASIVNGAQTVSSLAKVDDTPLGQVRVPIRVIVLKDAPAEFGQEVTRTNNLQNRVEPRDFVAQDPEQKRLRQEMAIEGIDYQFVRSDDVVATATSCELVEVTTALACATGESGHAVQIKTGIGRFFADLKKPPYKAIFNPSVSGAKAFNATVLLREIDRWIDSKKLTITKRSGPRWGILIHGNRAIAAAVMTRYGLSKLSEPIATFTRDLDLASLHAHCESAYTAAVATIETTYPSKFLAVLFKNPSMTKAVFDSAV</sequence>
<dbReference type="Proteomes" id="UP000294359">
    <property type="component" value="Chromosome"/>
</dbReference>
<gene>
    <name evidence="2" type="primary">abiR</name>
    <name evidence="3" type="ORF">E1742_00865</name>
    <name evidence="2" type="ORF">GCM10007388_23640</name>
</gene>
<evidence type="ECO:0000313" key="3">
    <source>
        <dbReference type="EMBL" id="QBQ34897.1"/>
    </source>
</evidence>
<dbReference type="InterPro" id="IPR018891">
    <property type="entry name" value="AIPR_C"/>
</dbReference>
<reference evidence="2" key="3">
    <citation type="submission" date="2022-12" db="EMBL/GenBank/DDBJ databases">
        <authorList>
            <person name="Sun Q."/>
            <person name="Kim S."/>
        </authorList>
    </citation>
    <scope>NUCLEOTIDE SEQUENCE</scope>
    <source>
        <strain evidence="2">KCTC 12344</strain>
    </source>
</reference>
<dbReference type="Pfam" id="PF10592">
    <property type="entry name" value="AIPR"/>
    <property type="match status" value="1"/>
</dbReference>
<name>A0A4P7BAV1_9BURK</name>
<evidence type="ECO:0000313" key="2">
    <source>
        <dbReference type="EMBL" id="GGY89407.1"/>
    </source>
</evidence>